<dbReference type="Gene3D" id="3.10.450.50">
    <property type="match status" value="1"/>
</dbReference>
<dbReference type="STRING" id="1403537.Q428_07270"/>
<sequence>MKKCTNEQKIVKSSTTKSQFCVDLMELKDFKRMIIKTDKELSIEEYLEFLKVSELNDLKKRLEVKGNSKLKKSDLVRFLSEEIKEKLPYILKRLTEEEFKFILSLIKNSGKSCVNLFDLQLRKKILNIKKWGVIYIASSDMVKTEVKIPLEFVEIINKLLLNQIYYDDILKRHKWIKIAKGLLFYYGVMNADDLYHMVKEFVGEDIQSDEFLTQLNSNAEYKDTILKRNDIYYFKDVLSPEVIYIEQQKRKDINFAKLNINEVLNASCGMEINLEKHEKDFYNYILLTYNTSEEYAREIIEKCKYLIKNNYAFSEILDLLSKKFNIKDLSIFLEITKHIENLWNNTKLWVLKGNTSIEVYKEKNSEEKKVGRNDPCICGSGKKYKKCCGN</sequence>
<dbReference type="SUPFAM" id="SSF103642">
    <property type="entry name" value="Sec-C motif"/>
    <property type="match status" value="1"/>
</dbReference>
<evidence type="ECO:0008006" key="3">
    <source>
        <dbReference type="Google" id="ProtNLM"/>
    </source>
</evidence>
<dbReference type="AlphaFoldDB" id="A0A017RV12"/>
<dbReference type="Pfam" id="PF02810">
    <property type="entry name" value="SEC-C"/>
    <property type="match status" value="1"/>
</dbReference>
<dbReference type="Proteomes" id="UP000019681">
    <property type="component" value="Unassembled WGS sequence"/>
</dbReference>
<dbReference type="PANTHER" id="PTHR33747:SF1">
    <property type="entry name" value="ADENYLATE CYCLASE-ASSOCIATED CAP C-TERMINAL DOMAIN-CONTAINING PROTEIN"/>
    <property type="match status" value="1"/>
</dbReference>
<organism evidence="1 2">
    <name type="scientific">Fervidicella metallireducens AeB</name>
    <dbReference type="NCBI Taxonomy" id="1403537"/>
    <lineage>
        <taxon>Bacteria</taxon>
        <taxon>Bacillati</taxon>
        <taxon>Bacillota</taxon>
        <taxon>Clostridia</taxon>
        <taxon>Eubacteriales</taxon>
        <taxon>Clostridiaceae</taxon>
        <taxon>Fervidicella</taxon>
    </lineage>
</organism>
<reference evidence="1 2" key="1">
    <citation type="journal article" date="2014" name="Genome Announc.">
        <title>Draft Genome Sequence of Fervidicella metallireducens Strain AeBT, an Iron-Reducing Thermoanaerobe from the Great Artesian Basin.</title>
        <authorList>
            <person name="Patel B.K."/>
        </authorList>
    </citation>
    <scope>NUCLEOTIDE SEQUENCE [LARGE SCALE GENOMIC DNA]</scope>
    <source>
        <strain evidence="1 2">AeB</strain>
    </source>
</reference>
<dbReference type="EMBL" id="AZQP01000018">
    <property type="protein sequence ID" value="EYE88578.1"/>
    <property type="molecule type" value="Genomic_DNA"/>
</dbReference>
<accession>A0A017RV12</accession>
<dbReference type="InterPro" id="IPR004027">
    <property type="entry name" value="SEC_C_motif"/>
</dbReference>
<proteinExistence type="predicted"/>
<name>A0A017RV12_9CLOT</name>
<protein>
    <recommendedName>
        <fullName evidence="3">Zinc chelation protein SecC</fullName>
    </recommendedName>
</protein>
<dbReference type="OrthoDB" id="9814022at2"/>
<evidence type="ECO:0000313" key="2">
    <source>
        <dbReference type="Proteomes" id="UP000019681"/>
    </source>
</evidence>
<dbReference type="RefSeq" id="WP_051515024.1">
    <property type="nucleotide sequence ID" value="NZ_AZQP01000018.1"/>
</dbReference>
<dbReference type="PANTHER" id="PTHR33747">
    <property type="entry name" value="UPF0225 PROTEIN SCO1677"/>
    <property type="match status" value="1"/>
</dbReference>
<evidence type="ECO:0000313" key="1">
    <source>
        <dbReference type="EMBL" id="EYE88578.1"/>
    </source>
</evidence>
<comment type="caution">
    <text evidence="1">The sequence shown here is derived from an EMBL/GenBank/DDBJ whole genome shotgun (WGS) entry which is preliminary data.</text>
</comment>
<keyword evidence="2" id="KW-1185">Reference proteome</keyword>
<gene>
    <name evidence="1" type="ORF">Q428_07270</name>
</gene>